<gene>
    <name evidence="2" type="ORF">ERS852540_02338</name>
</gene>
<evidence type="ECO:0000313" key="2">
    <source>
        <dbReference type="EMBL" id="CUQ91452.1"/>
    </source>
</evidence>
<dbReference type="Proteomes" id="UP000095662">
    <property type="component" value="Unassembled WGS sequence"/>
</dbReference>
<evidence type="ECO:0000313" key="3">
    <source>
        <dbReference type="Proteomes" id="UP000095662"/>
    </source>
</evidence>
<dbReference type="PIRSF" id="PIRSF003203">
    <property type="entry name" value="AzlD"/>
    <property type="match status" value="1"/>
</dbReference>
<keyword evidence="1" id="KW-0472">Membrane</keyword>
<dbReference type="AlphaFoldDB" id="A0A174ZZF0"/>
<dbReference type="STRING" id="39492.ERS852540_02338"/>
<protein>
    <submittedName>
        <fullName evidence="2">Predicted membrane protein</fullName>
    </submittedName>
</protein>
<dbReference type="Pfam" id="PF05437">
    <property type="entry name" value="AzlD"/>
    <property type="match status" value="1"/>
</dbReference>
<evidence type="ECO:0000256" key="1">
    <source>
        <dbReference type="SAM" id="Phobius"/>
    </source>
</evidence>
<sequence length="119" mass="13220">MTPTPMTPLQMVIAIVISAVITFSLRALPFVIFHGNRKMPKWLERIEKSLPAMIMSILIIYCLKDIGDNMFGVGIPRLLAVAITGGSYKLWHNTFVSMAAGTLSYMGLLYLFSHVLTMA</sequence>
<feature type="transmembrane region" description="Helical" evidence="1">
    <location>
        <begin position="95"/>
        <end position="116"/>
    </location>
</feature>
<name>A0A174ZZF0_9FIRM</name>
<organism evidence="2 3">
    <name type="scientific">[Eubacterium] siraeum</name>
    <dbReference type="NCBI Taxonomy" id="39492"/>
    <lineage>
        <taxon>Bacteria</taxon>
        <taxon>Bacillati</taxon>
        <taxon>Bacillota</taxon>
        <taxon>Clostridia</taxon>
        <taxon>Eubacteriales</taxon>
        <taxon>Oscillospiraceae</taxon>
        <taxon>Oscillospiraceae incertae sedis</taxon>
    </lineage>
</organism>
<accession>A0A174ZZF0</accession>
<dbReference type="EMBL" id="CZBY01000024">
    <property type="protein sequence ID" value="CUQ91452.1"/>
    <property type="molecule type" value="Genomic_DNA"/>
</dbReference>
<reference evidence="2 3" key="1">
    <citation type="submission" date="2015-09" db="EMBL/GenBank/DDBJ databases">
        <authorList>
            <consortium name="Pathogen Informatics"/>
        </authorList>
    </citation>
    <scope>NUCLEOTIDE SEQUENCE [LARGE SCALE GENOMIC DNA]</scope>
    <source>
        <strain evidence="2 3">2789STDY5834928</strain>
    </source>
</reference>
<feature type="transmembrane region" description="Helical" evidence="1">
    <location>
        <begin position="12"/>
        <end position="33"/>
    </location>
</feature>
<keyword evidence="1" id="KW-0812">Transmembrane</keyword>
<keyword evidence="1" id="KW-1133">Transmembrane helix</keyword>
<dbReference type="InterPro" id="IPR008407">
    <property type="entry name" value="Brnchd-chn_aa_trnsp_AzlD"/>
</dbReference>
<feature type="transmembrane region" description="Helical" evidence="1">
    <location>
        <begin position="54"/>
        <end position="75"/>
    </location>
</feature>
<proteinExistence type="predicted"/>
<dbReference type="OrthoDB" id="308265at2"/>